<feature type="region of interest" description="Disordered" evidence="1">
    <location>
        <begin position="349"/>
        <end position="384"/>
    </location>
</feature>
<dbReference type="OrthoDB" id="247295at2759"/>
<feature type="region of interest" description="Disordered" evidence="1">
    <location>
        <begin position="36"/>
        <end position="75"/>
    </location>
</feature>
<dbReference type="Proteomes" id="UP000192257">
    <property type="component" value="Unassembled WGS sequence"/>
</dbReference>
<feature type="compositionally biased region" description="Basic and acidic residues" evidence="1">
    <location>
        <begin position="363"/>
        <end position="377"/>
    </location>
</feature>
<evidence type="ECO:0000313" key="3">
    <source>
        <dbReference type="Proteomes" id="UP000192257"/>
    </source>
</evidence>
<sequence>MSVDDVIARHRARLDEHRRFLDNNTLNEVPSLSAQVNPGVTVAPDTDTNRSQPRSEIENTEFSPQPLKPQAKRESHIASSFFFASPVVSSHQKRNVHNQEGMQRCQSAKNITEEQRIQRRREVYLKQARTLQDTAFLNQKGLGEKKKHQEEGREEGEISSDLYTGEEAIIGGSDGQAEACRAASTPLSFFGYMGMQEQIAMEERRFEEQLRCAGRYYITRPDAMYIKSQRWLESRERLRRQLQREQTLKSLDGCSFHPNLKSPPHKTADPHKRGNACPSRPSACALRDEAGVAAHLERLREARRRRAAAGWRLSGRVAGTWTNRLTVPVAFTFGRRRAAIPALRRPYTAAATPLTTEDTQEEEKERNSGGDAAEKVKANAAEEEEEEEVVKVEVVDMNAATVHARRRATLAVERVVSRLEKTIALLKDEMAEKDRMLLQQKSEILLLRRDLEVAKTTVRRLSLQDVAQGEWTDEITAVREASVSGG</sequence>
<feature type="region of interest" description="Disordered" evidence="1">
    <location>
        <begin position="253"/>
        <end position="279"/>
    </location>
</feature>
<dbReference type="GeneID" id="39986232"/>
<dbReference type="VEuPathDB" id="TriTrypDB:TM35_000181390"/>
<organism evidence="2 3">
    <name type="scientific">Trypanosoma theileri</name>
    <dbReference type="NCBI Taxonomy" id="67003"/>
    <lineage>
        <taxon>Eukaryota</taxon>
        <taxon>Discoba</taxon>
        <taxon>Euglenozoa</taxon>
        <taxon>Kinetoplastea</taxon>
        <taxon>Metakinetoplastina</taxon>
        <taxon>Trypanosomatida</taxon>
        <taxon>Trypanosomatidae</taxon>
        <taxon>Trypanosoma</taxon>
    </lineage>
</organism>
<dbReference type="RefSeq" id="XP_028882148.1">
    <property type="nucleotide sequence ID" value="XM_029026452.1"/>
</dbReference>
<evidence type="ECO:0000313" key="2">
    <source>
        <dbReference type="EMBL" id="ORC88082.1"/>
    </source>
</evidence>
<dbReference type="EMBL" id="NBCO01000018">
    <property type="protein sequence ID" value="ORC88082.1"/>
    <property type="molecule type" value="Genomic_DNA"/>
</dbReference>
<proteinExistence type="predicted"/>
<name>A0A1X0NTS8_9TRYP</name>
<reference evidence="2 3" key="1">
    <citation type="submission" date="2017-03" db="EMBL/GenBank/DDBJ databases">
        <title>An alternative strategy for trypanosome survival in the mammalian bloodstream revealed through genome and transcriptome analysis of the ubiquitous bovine parasite Trypanosoma (Megatrypanum) theileri.</title>
        <authorList>
            <person name="Kelly S."/>
            <person name="Ivens A."/>
            <person name="Mott A."/>
            <person name="O'Neill E."/>
            <person name="Emms D."/>
            <person name="Macleod O."/>
            <person name="Voorheis P."/>
            <person name="Matthews J."/>
            <person name="Matthews K."/>
            <person name="Carrington M."/>
        </authorList>
    </citation>
    <scope>NUCLEOTIDE SEQUENCE [LARGE SCALE GENOMIC DNA]</scope>
    <source>
        <strain evidence="2">Edinburgh</strain>
    </source>
</reference>
<protein>
    <submittedName>
        <fullName evidence="2">Uncharacterized protein</fullName>
    </submittedName>
</protein>
<feature type="region of interest" description="Disordered" evidence="1">
    <location>
        <begin position="140"/>
        <end position="162"/>
    </location>
</feature>
<feature type="compositionally biased region" description="Basic and acidic residues" evidence="1">
    <location>
        <begin position="142"/>
        <end position="151"/>
    </location>
</feature>
<dbReference type="AlphaFoldDB" id="A0A1X0NTS8"/>
<evidence type="ECO:0000256" key="1">
    <source>
        <dbReference type="SAM" id="MobiDB-lite"/>
    </source>
</evidence>
<gene>
    <name evidence="2" type="ORF">TM35_000181390</name>
</gene>
<keyword evidence="3" id="KW-1185">Reference proteome</keyword>
<comment type="caution">
    <text evidence="2">The sequence shown here is derived from an EMBL/GenBank/DDBJ whole genome shotgun (WGS) entry which is preliminary data.</text>
</comment>
<accession>A0A1X0NTS8</accession>